<feature type="domain" description="DUF4136" evidence="2">
    <location>
        <begin position="24"/>
        <end position="185"/>
    </location>
</feature>
<dbReference type="Gene3D" id="3.30.160.670">
    <property type="match status" value="1"/>
</dbReference>
<evidence type="ECO:0000313" key="4">
    <source>
        <dbReference type="Proteomes" id="UP000306753"/>
    </source>
</evidence>
<keyword evidence="1" id="KW-0732">Signal</keyword>
<dbReference type="InterPro" id="IPR025411">
    <property type="entry name" value="DUF4136"/>
</dbReference>
<organism evidence="3 4">
    <name type="scientific">Stutzerimonas nosocomialis</name>
    <dbReference type="NCBI Taxonomy" id="1056496"/>
    <lineage>
        <taxon>Bacteria</taxon>
        <taxon>Pseudomonadati</taxon>
        <taxon>Pseudomonadota</taxon>
        <taxon>Gammaproteobacteria</taxon>
        <taxon>Pseudomonadales</taxon>
        <taxon>Pseudomonadaceae</taxon>
        <taxon>Stutzerimonas</taxon>
    </lineage>
</organism>
<reference evidence="3 4" key="1">
    <citation type="journal article" date="2017" name="Eur. J. Clin. Microbiol. Infect. Dis.">
        <title>Uncommonly isolated clinical Pseudomonas: identification and phylogenetic assignation.</title>
        <authorList>
            <person name="Mulet M."/>
            <person name="Gomila M."/>
            <person name="Ramirez A."/>
            <person name="Cardew S."/>
            <person name="Moore E.R."/>
            <person name="Lalucat J."/>
            <person name="Garcia-Valdes E."/>
        </authorList>
    </citation>
    <scope>NUCLEOTIDE SEQUENCE [LARGE SCALE GENOMIC DNA]</scope>
    <source>
        <strain evidence="3 4">SD129</strain>
    </source>
</reference>
<evidence type="ECO:0000259" key="2">
    <source>
        <dbReference type="Pfam" id="PF13590"/>
    </source>
</evidence>
<gene>
    <name evidence="3" type="ORF">DN820_15760</name>
</gene>
<keyword evidence="4" id="KW-1185">Reference proteome</keyword>
<dbReference type="Pfam" id="PF13590">
    <property type="entry name" value="DUF4136"/>
    <property type="match status" value="1"/>
</dbReference>
<proteinExistence type="predicted"/>
<protein>
    <submittedName>
        <fullName evidence="3">DUF4136 domain-containing protein</fullName>
    </submittedName>
</protein>
<dbReference type="Proteomes" id="UP000306753">
    <property type="component" value="Unassembled WGS sequence"/>
</dbReference>
<evidence type="ECO:0000256" key="1">
    <source>
        <dbReference type="SAM" id="SignalP"/>
    </source>
</evidence>
<feature type="chain" id="PRO_5024300165" evidence="1">
    <location>
        <begin position="23"/>
        <end position="186"/>
    </location>
</feature>
<name>A0A5R9QCE2_9GAMM</name>
<sequence length="186" mass="21041">MIQRLLLIPALLLLAACQSVQLDRDFDPNRDFAGYRSWEWKDPAVQYRPDDPRIQSDLTEQRIRDAIGDQLDQRGLRPVAAGASADLLVQAWYLVDEREEQVMTSSYGGWGGPWHGFWGGPGITQMRTIRYQVGTLQIDLYDRRDGKLVWRGTGSQMLQAGQPGPGERAAAIRETVTQVLSQYPPR</sequence>
<dbReference type="AlphaFoldDB" id="A0A5R9QCE2"/>
<dbReference type="PROSITE" id="PS51257">
    <property type="entry name" value="PROKAR_LIPOPROTEIN"/>
    <property type="match status" value="1"/>
</dbReference>
<dbReference type="EMBL" id="QLAG01000020">
    <property type="protein sequence ID" value="TLX62568.1"/>
    <property type="molecule type" value="Genomic_DNA"/>
</dbReference>
<evidence type="ECO:0000313" key="3">
    <source>
        <dbReference type="EMBL" id="TLX62568.1"/>
    </source>
</evidence>
<accession>A0A5R9QCE2</accession>
<comment type="caution">
    <text evidence="3">The sequence shown here is derived from an EMBL/GenBank/DDBJ whole genome shotgun (WGS) entry which is preliminary data.</text>
</comment>
<feature type="signal peptide" evidence="1">
    <location>
        <begin position="1"/>
        <end position="22"/>
    </location>
</feature>
<dbReference type="RefSeq" id="WP_138412222.1">
    <property type="nucleotide sequence ID" value="NZ_QLAF01000036.1"/>
</dbReference>